<dbReference type="EMBL" id="GL379933">
    <property type="protein sequence ID" value="EGT36287.1"/>
    <property type="molecule type" value="Genomic_DNA"/>
</dbReference>
<name>G0NRT8_CAEBE</name>
<proteinExistence type="predicted"/>
<dbReference type="PANTHER" id="PTHR10503">
    <property type="entry name" value="HP1 LIKE (HETEROCHROMATIN PROTEIN)-RELATED"/>
    <property type="match status" value="1"/>
</dbReference>
<feature type="domain" description="Chromo" evidence="2">
    <location>
        <begin position="99"/>
        <end position="159"/>
    </location>
</feature>
<dbReference type="InterPro" id="IPR037948">
    <property type="entry name" value="Cec-4"/>
</dbReference>
<dbReference type="PANTHER" id="PTHR10503:SF24">
    <property type="entry name" value="CHROMO DOMAIN-CONTAINING PROTEIN CEC-4"/>
    <property type="match status" value="1"/>
</dbReference>
<dbReference type="GO" id="GO:0097240">
    <property type="term" value="P:chromosome attachment to the nuclear envelope"/>
    <property type="evidence" value="ECO:0007669"/>
    <property type="project" value="EnsemblMetazoa"/>
</dbReference>
<accession>G0NRT8</accession>
<protein>
    <recommendedName>
        <fullName evidence="2">Chromo domain-containing protein</fullName>
    </recommendedName>
</protein>
<dbReference type="InterPro" id="IPR000953">
    <property type="entry name" value="Chromo/chromo_shadow_dom"/>
</dbReference>
<dbReference type="GO" id="GO:0005637">
    <property type="term" value="C:nuclear inner membrane"/>
    <property type="evidence" value="ECO:0007669"/>
    <property type="project" value="EnsemblMetazoa"/>
</dbReference>
<dbReference type="FunCoup" id="G0NRT8">
    <property type="interactions" value="7"/>
</dbReference>
<organism evidence="4">
    <name type="scientific">Caenorhabditis brenneri</name>
    <name type="common">Nematode worm</name>
    <dbReference type="NCBI Taxonomy" id="135651"/>
    <lineage>
        <taxon>Eukaryota</taxon>
        <taxon>Metazoa</taxon>
        <taxon>Ecdysozoa</taxon>
        <taxon>Nematoda</taxon>
        <taxon>Chromadorea</taxon>
        <taxon>Rhabditida</taxon>
        <taxon>Rhabditina</taxon>
        <taxon>Rhabditomorpha</taxon>
        <taxon>Rhabditoidea</taxon>
        <taxon>Rhabditidae</taxon>
        <taxon>Peloderinae</taxon>
        <taxon>Caenorhabditis</taxon>
    </lineage>
</organism>
<dbReference type="GO" id="GO:0010468">
    <property type="term" value="P:regulation of gene expression"/>
    <property type="evidence" value="ECO:0007669"/>
    <property type="project" value="EnsemblMetazoa"/>
</dbReference>
<dbReference type="HOGENOM" id="CLU_1046720_0_0_1"/>
<dbReference type="InterPro" id="IPR016197">
    <property type="entry name" value="Chromo-like_dom_sf"/>
</dbReference>
<dbReference type="OrthoDB" id="5869757at2759"/>
<dbReference type="InterPro" id="IPR023780">
    <property type="entry name" value="Chromo_domain"/>
</dbReference>
<evidence type="ECO:0000256" key="1">
    <source>
        <dbReference type="SAM" id="MobiDB-lite"/>
    </source>
</evidence>
<dbReference type="PROSITE" id="PS50013">
    <property type="entry name" value="CHROMO_2"/>
    <property type="match status" value="1"/>
</dbReference>
<dbReference type="CDD" id="cd18961">
    <property type="entry name" value="CD_CEC-4_like"/>
    <property type="match status" value="1"/>
</dbReference>
<dbReference type="SMART" id="SM00298">
    <property type="entry name" value="CHROMO"/>
    <property type="match status" value="1"/>
</dbReference>
<dbReference type="Pfam" id="PF00385">
    <property type="entry name" value="Chromo"/>
    <property type="match status" value="1"/>
</dbReference>
<feature type="compositionally biased region" description="Acidic residues" evidence="1">
    <location>
        <begin position="187"/>
        <end position="198"/>
    </location>
</feature>
<evidence type="ECO:0000313" key="3">
    <source>
        <dbReference type="EMBL" id="EGT36287.1"/>
    </source>
</evidence>
<dbReference type="GO" id="GO:0140006">
    <property type="term" value="F:histone H3 reader activity"/>
    <property type="evidence" value="ECO:0007669"/>
    <property type="project" value="EnsemblMetazoa"/>
</dbReference>
<gene>
    <name evidence="3" type="ORF">CAEBREN_30041</name>
</gene>
<dbReference type="SUPFAM" id="SSF54160">
    <property type="entry name" value="Chromo domain-like"/>
    <property type="match status" value="1"/>
</dbReference>
<dbReference type="Gene3D" id="2.40.50.40">
    <property type="match status" value="1"/>
</dbReference>
<reference evidence="4" key="1">
    <citation type="submission" date="2011-07" db="EMBL/GenBank/DDBJ databases">
        <authorList>
            <consortium name="Caenorhabditis brenneri Sequencing and Analysis Consortium"/>
            <person name="Wilson R.K."/>
        </authorList>
    </citation>
    <scope>NUCLEOTIDE SEQUENCE [LARGE SCALE GENOMIC DNA]</scope>
    <source>
        <strain evidence="4">PB2801</strain>
    </source>
</reference>
<evidence type="ECO:0000313" key="4">
    <source>
        <dbReference type="Proteomes" id="UP000008068"/>
    </source>
</evidence>
<sequence>MSGKSTQNTPSRSSSRAQKKTTIFQVGTATKTPKKNTLNIKKIVGHHVFDTHYVDYEVVLGNGETKKNVTEFQFDKNSKILIDYKQKVTKQSDDPNGEYEVEAILAHREVNGKPLFLVRWRGYSSPLWNSEMWEQDLSNCKNLLRAYKNENALSTSTPAKTPSKLGKQAPKPTPKSSQTSKKRAVTLEDEDFEPEEESLPPTKKTKIQSERMEPASSSKDLIEREEEIQESDDDDEEEEKPSTSTSTPAPAAATKSRWGFGSWGWF</sequence>
<dbReference type="Proteomes" id="UP000008068">
    <property type="component" value="Unassembled WGS sequence"/>
</dbReference>
<dbReference type="eggNOG" id="KOG1911">
    <property type="taxonomic scope" value="Eukaryota"/>
</dbReference>
<feature type="compositionally biased region" description="Low complexity" evidence="1">
    <location>
        <begin position="242"/>
        <end position="254"/>
    </location>
</feature>
<feature type="compositionally biased region" description="Acidic residues" evidence="1">
    <location>
        <begin position="223"/>
        <end position="239"/>
    </location>
</feature>
<dbReference type="InParanoid" id="G0NRT8"/>
<dbReference type="GO" id="GO:0045595">
    <property type="term" value="P:regulation of cell differentiation"/>
    <property type="evidence" value="ECO:0007669"/>
    <property type="project" value="EnsemblMetazoa"/>
</dbReference>
<feature type="region of interest" description="Disordered" evidence="1">
    <location>
        <begin position="1"/>
        <end position="21"/>
    </location>
</feature>
<evidence type="ECO:0000259" key="2">
    <source>
        <dbReference type="PROSITE" id="PS50013"/>
    </source>
</evidence>
<dbReference type="AlphaFoldDB" id="G0NRT8"/>
<dbReference type="STRING" id="135651.G0NRT8"/>
<keyword evidence="4" id="KW-1185">Reference proteome</keyword>
<feature type="region of interest" description="Disordered" evidence="1">
    <location>
        <begin position="153"/>
        <end position="266"/>
    </location>
</feature>